<feature type="domain" description="Glycosyltransferase 2-like" evidence="1">
    <location>
        <begin position="18"/>
        <end position="123"/>
    </location>
</feature>
<dbReference type="GO" id="GO:0044010">
    <property type="term" value="P:single-species biofilm formation"/>
    <property type="evidence" value="ECO:0007669"/>
    <property type="project" value="TreeGrafter"/>
</dbReference>
<dbReference type="CDD" id="cd00761">
    <property type="entry name" value="Glyco_tranf_GTA_type"/>
    <property type="match status" value="1"/>
</dbReference>
<dbReference type="PANTHER" id="PTHR43685:SF2">
    <property type="entry name" value="GLYCOSYLTRANSFERASE 2-LIKE DOMAIN-CONTAINING PROTEIN"/>
    <property type="match status" value="1"/>
</dbReference>
<evidence type="ECO:0000259" key="1">
    <source>
        <dbReference type="Pfam" id="PF00535"/>
    </source>
</evidence>
<protein>
    <recommendedName>
        <fullName evidence="1">Glycosyltransferase 2-like domain-containing protein</fullName>
    </recommendedName>
</protein>
<keyword evidence="3" id="KW-1185">Reference proteome</keyword>
<dbReference type="Gene3D" id="3.90.550.10">
    <property type="entry name" value="Spore Coat Polysaccharide Biosynthesis Protein SpsA, Chain A"/>
    <property type="match status" value="1"/>
</dbReference>
<gene>
    <name evidence="2" type="ORF">GCM10011617_31030</name>
</gene>
<evidence type="ECO:0000313" key="2">
    <source>
        <dbReference type="EMBL" id="GHA08312.1"/>
    </source>
</evidence>
<dbReference type="Proteomes" id="UP000634139">
    <property type="component" value="Unassembled WGS sequence"/>
</dbReference>
<organism evidence="2 3">
    <name type="scientific">Novosphingobium arvoryzae</name>
    <dbReference type="NCBI Taxonomy" id="1256514"/>
    <lineage>
        <taxon>Bacteria</taxon>
        <taxon>Pseudomonadati</taxon>
        <taxon>Pseudomonadota</taxon>
        <taxon>Alphaproteobacteria</taxon>
        <taxon>Sphingomonadales</taxon>
        <taxon>Sphingomonadaceae</taxon>
        <taxon>Novosphingobium</taxon>
    </lineage>
</organism>
<dbReference type="PANTHER" id="PTHR43685">
    <property type="entry name" value="GLYCOSYLTRANSFERASE"/>
    <property type="match status" value="1"/>
</dbReference>
<dbReference type="EMBL" id="BMZD01000014">
    <property type="protein sequence ID" value="GHA08312.1"/>
    <property type="molecule type" value="Genomic_DNA"/>
</dbReference>
<accession>A0A918RTY4</accession>
<name>A0A918RTY4_9SPHN</name>
<reference evidence="2" key="2">
    <citation type="submission" date="2020-09" db="EMBL/GenBank/DDBJ databases">
        <authorList>
            <person name="Sun Q."/>
            <person name="Kim S."/>
        </authorList>
    </citation>
    <scope>NUCLEOTIDE SEQUENCE</scope>
    <source>
        <strain evidence="2">KCTC 32422</strain>
    </source>
</reference>
<dbReference type="InterPro" id="IPR001173">
    <property type="entry name" value="Glyco_trans_2-like"/>
</dbReference>
<dbReference type="AlphaFoldDB" id="A0A918RTY4"/>
<dbReference type="InterPro" id="IPR050834">
    <property type="entry name" value="Glycosyltransf_2"/>
</dbReference>
<dbReference type="Pfam" id="PF00535">
    <property type="entry name" value="Glycos_transf_2"/>
    <property type="match status" value="1"/>
</dbReference>
<reference evidence="2" key="1">
    <citation type="journal article" date="2014" name="Int. J. Syst. Evol. Microbiol.">
        <title>Complete genome sequence of Corynebacterium casei LMG S-19264T (=DSM 44701T), isolated from a smear-ripened cheese.</title>
        <authorList>
            <consortium name="US DOE Joint Genome Institute (JGI-PGF)"/>
            <person name="Walter F."/>
            <person name="Albersmeier A."/>
            <person name="Kalinowski J."/>
            <person name="Ruckert C."/>
        </authorList>
    </citation>
    <scope>NUCLEOTIDE SEQUENCE</scope>
    <source>
        <strain evidence="2">KCTC 32422</strain>
    </source>
</reference>
<sequence length="345" mass="37329">MHMVANRTDSFPVPRIAVIVPAYGVAHLLGEALDSLLAQNCPDWECVVIDDGAPDDVAGAVAPYLADSRIRFLATPNQGVSGARNTAIAATRAPLIALLDGDDRFRPDYLGTMADLLEGDPEVRLATCNALIFGAVPKERLAFEAKQGTGDGQRGTLADVLDRSFGVYIGTTFRRADFDAIGGFDTTMAQAEDFDLWVRLMQLGGHARYVDRVMGEYRVRPNSASAHAGRMLLGNIKVYEKARAALPANAAEQALLDQLIVDSQQALDFEYAIDRVMDGDTARGLAELHRVKSRVSGPVWALSFLLWRVLPGLARPMLAWRRKAHSRGNQSGGVLGSVLPEGIAF</sequence>
<evidence type="ECO:0000313" key="3">
    <source>
        <dbReference type="Proteomes" id="UP000634139"/>
    </source>
</evidence>
<dbReference type="InterPro" id="IPR029044">
    <property type="entry name" value="Nucleotide-diphossugar_trans"/>
</dbReference>
<proteinExistence type="predicted"/>
<comment type="caution">
    <text evidence="2">The sequence shown here is derived from an EMBL/GenBank/DDBJ whole genome shotgun (WGS) entry which is preliminary data.</text>
</comment>
<dbReference type="SUPFAM" id="SSF53448">
    <property type="entry name" value="Nucleotide-diphospho-sugar transferases"/>
    <property type="match status" value="1"/>
</dbReference>